<dbReference type="SMART" id="SM00800">
    <property type="entry name" value="uDENN"/>
    <property type="match status" value="1"/>
</dbReference>
<comment type="caution">
    <text evidence="3">The sequence shown here is derived from an EMBL/GenBank/DDBJ whole genome shotgun (WGS) entry which is preliminary data.</text>
</comment>
<evidence type="ECO:0000256" key="1">
    <source>
        <dbReference type="SAM" id="MobiDB-lite"/>
    </source>
</evidence>
<dbReference type="PANTHER" id="PTHR15288:SF0">
    <property type="entry name" value="UDENN DOMAIN-CONTAINING PROTEIN"/>
    <property type="match status" value="1"/>
</dbReference>
<dbReference type="InterPro" id="IPR051942">
    <property type="entry name" value="DENN_domain_containing_2"/>
</dbReference>
<dbReference type="PANTHER" id="PTHR15288">
    <property type="entry name" value="DENN DOMAIN-CONTAINING PROTEIN 2"/>
    <property type="match status" value="1"/>
</dbReference>
<accession>A0A8S0ZJP1</accession>
<dbReference type="SMART" id="SM00801">
    <property type="entry name" value="dDENN"/>
    <property type="match status" value="1"/>
</dbReference>
<evidence type="ECO:0000259" key="2">
    <source>
        <dbReference type="PROSITE" id="PS50211"/>
    </source>
</evidence>
<protein>
    <recommendedName>
        <fullName evidence="2">UDENN domain-containing protein</fullName>
    </recommendedName>
</protein>
<dbReference type="InterPro" id="IPR043153">
    <property type="entry name" value="DENN_C"/>
</dbReference>
<dbReference type="Pfam" id="PF03456">
    <property type="entry name" value="uDENN"/>
    <property type="match status" value="1"/>
</dbReference>
<dbReference type="InterPro" id="IPR001194">
    <property type="entry name" value="cDENN_dom"/>
</dbReference>
<sequence>MDENKPGSFPTDHSDSSTSEESVKLTRSLTEKRKNYVRRVSTRVAYLDPKNIKRLRNQTSICSYKADAADNPYATFRSWKSFRTSQGNITKMDTDSKYNLTDSSGNLLSMKDMLDASRDSIDNLSIDEKAGCVDLPFEPREKGLFNLCLLVGLNYMTGQAYVKSAFPSQVHVPPHIENLVFPETMSATPRSEWSVDAKSQQCYSLVLTDERGERAYGYCRRVLPEGATTCLPLCYCLIGRYRAPGFYYKVLEEIESRHGRSDFEIHSLLQQLFDADFPNPGEEISICYTNTPNYTKDIEECKRKSQTLPERRLMEKENYSDLENNNGVKSVNLSLDVPRIKTIKRPIEPRIDEDNISTVLDVLGAGLLIKVFASLLLERKVIIVGHNMRVVSACVEALQGALYPFVWQQPLISAVPHELQRDVLEAPLPLLAGALHPAPRDLADVGFDEGMLIDLSHPSKVLFYQGDESTILPTSCYKSLKTSLQMETSKNREVQDNKTRNVMISEAFLRFFVDILGDFWQFFSVRELREGELGKGDVVFDKEAFVKNASSKQNQYFLEWFTETAMFTHFIQNMAASYHHRLNEALPLTSVSRHPPP</sequence>
<dbReference type="Gene3D" id="3.40.50.11500">
    <property type="match status" value="1"/>
</dbReference>
<feature type="region of interest" description="Disordered" evidence="1">
    <location>
        <begin position="1"/>
        <end position="28"/>
    </location>
</feature>
<dbReference type="EMBL" id="CADEBD010000293">
    <property type="protein sequence ID" value="CAB3233530.1"/>
    <property type="molecule type" value="Genomic_DNA"/>
</dbReference>
<feature type="domain" description="UDENN" evidence="2">
    <location>
        <begin position="146"/>
        <end position="581"/>
    </location>
</feature>
<dbReference type="Pfam" id="PF02141">
    <property type="entry name" value="DENN"/>
    <property type="match status" value="1"/>
</dbReference>
<organism evidence="3 4">
    <name type="scientific">Arctia plantaginis</name>
    <name type="common">Wood tiger moth</name>
    <name type="synonym">Phalaena plantaginis</name>
    <dbReference type="NCBI Taxonomy" id="874455"/>
    <lineage>
        <taxon>Eukaryota</taxon>
        <taxon>Metazoa</taxon>
        <taxon>Ecdysozoa</taxon>
        <taxon>Arthropoda</taxon>
        <taxon>Hexapoda</taxon>
        <taxon>Insecta</taxon>
        <taxon>Pterygota</taxon>
        <taxon>Neoptera</taxon>
        <taxon>Endopterygota</taxon>
        <taxon>Lepidoptera</taxon>
        <taxon>Glossata</taxon>
        <taxon>Ditrysia</taxon>
        <taxon>Noctuoidea</taxon>
        <taxon>Erebidae</taxon>
        <taxon>Arctiinae</taxon>
        <taxon>Arctia</taxon>
    </lineage>
</organism>
<dbReference type="PROSITE" id="PS50211">
    <property type="entry name" value="DENN"/>
    <property type="match status" value="1"/>
</dbReference>
<dbReference type="Pfam" id="PF03455">
    <property type="entry name" value="dDENN"/>
    <property type="match status" value="1"/>
</dbReference>
<dbReference type="Gene3D" id="3.30.450.200">
    <property type="match status" value="1"/>
</dbReference>
<dbReference type="SMART" id="SM00799">
    <property type="entry name" value="DENN"/>
    <property type="match status" value="1"/>
</dbReference>
<proteinExistence type="predicted"/>
<reference evidence="3 4" key="1">
    <citation type="submission" date="2020-04" db="EMBL/GenBank/DDBJ databases">
        <authorList>
            <person name="Wallbank WR R."/>
            <person name="Pardo Diaz C."/>
            <person name="Kozak K."/>
            <person name="Martin S."/>
            <person name="Jiggins C."/>
            <person name="Moest M."/>
            <person name="Warren A I."/>
            <person name="Byers J.R.P. K."/>
            <person name="Montejo-Kovacevich G."/>
            <person name="Yen C E."/>
        </authorList>
    </citation>
    <scope>NUCLEOTIDE SEQUENCE [LARGE SCALE GENOMIC DNA]</scope>
</reference>
<dbReference type="InterPro" id="IPR037516">
    <property type="entry name" value="Tripartite_DENN"/>
</dbReference>
<gene>
    <name evidence="3" type="ORF">APLA_LOCUS6122</name>
</gene>
<dbReference type="InterPro" id="IPR005112">
    <property type="entry name" value="dDENN_dom"/>
</dbReference>
<evidence type="ECO:0000313" key="4">
    <source>
        <dbReference type="Proteomes" id="UP000494256"/>
    </source>
</evidence>
<dbReference type="AlphaFoldDB" id="A0A8S0ZJP1"/>
<dbReference type="OrthoDB" id="6624782at2759"/>
<name>A0A8S0ZJP1_ARCPL</name>
<dbReference type="Proteomes" id="UP000494256">
    <property type="component" value="Unassembled WGS sequence"/>
</dbReference>
<dbReference type="InterPro" id="IPR005113">
    <property type="entry name" value="uDENN_dom"/>
</dbReference>
<evidence type="ECO:0000313" key="3">
    <source>
        <dbReference type="EMBL" id="CAB3233530.1"/>
    </source>
</evidence>